<dbReference type="EMBL" id="DF839664">
    <property type="protein sequence ID" value="GAT44330.1"/>
    <property type="molecule type" value="Genomic_DNA"/>
</dbReference>
<accession>A0ABQ0KZJ0</accession>
<reference evidence="2" key="1">
    <citation type="submission" date="2014-09" db="EMBL/GenBank/DDBJ databases">
        <title>Genome sequence of the luminous mushroom Mycena chlorophos for searching fungal bioluminescence genes.</title>
        <authorList>
            <person name="Tanaka Y."/>
            <person name="Kasuga D."/>
            <person name="Oba Y."/>
            <person name="Hase S."/>
            <person name="Sato K."/>
            <person name="Oba Y."/>
            <person name="Sakakibara Y."/>
        </authorList>
    </citation>
    <scope>NUCLEOTIDE SEQUENCE</scope>
</reference>
<evidence type="ECO:0000313" key="3">
    <source>
        <dbReference type="Proteomes" id="UP000815677"/>
    </source>
</evidence>
<evidence type="ECO:0000313" key="2">
    <source>
        <dbReference type="EMBL" id="GAT44330.1"/>
    </source>
</evidence>
<feature type="compositionally biased region" description="Basic and acidic residues" evidence="1">
    <location>
        <begin position="85"/>
        <end position="99"/>
    </location>
</feature>
<feature type="region of interest" description="Disordered" evidence="1">
    <location>
        <begin position="161"/>
        <end position="192"/>
    </location>
</feature>
<feature type="region of interest" description="Disordered" evidence="1">
    <location>
        <begin position="85"/>
        <end position="131"/>
    </location>
</feature>
<name>A0ABQ0KZJ0_MYCCL</name>
<protein>
    <submittedName>
        <fullName evidence="2">Uncharacterized protein</fullName>
    </submittedName>
</protein>
<feature type="compositionally biased region" description="Basic and acidic residues" evidence="1">
    <location>
        <begin position="180"/>
        <end position="192"/>
    </location>
</feature>
<sequence length="391" mass="42046">MHMPAEPVVMVVPAPLVVEDATAPVDTDAEPVPVFSNISYPLSAVPAPSADHAIPPNLTIVPGTRTVLKAEEQWRSATKVELEPSDVRQESCGPRRGEAKIGSGQKVRRKRCPQSNICPSPRPPKLLRSRRHRGAYSRADHLVLRRCPCPPVDHLLLRYPSHPREGHGERPRPACPQPLHRQEPDVEDHHAHRDDAPVRHPLVRAHRPALLHLPGLLVWDLLPCVAVSFVVLVLTESVVFITSLPLTFQGIYGESVDAYAASDEADEDGLKADSVLEVREADSDAVLMGASMVAGLGALFRLKRDVDVVDSGVLGVAGKDQDAHFAGALRFDPAAVYFGSGAGARARGGMLPVSSVGAAAADVPIHRNTSPSFLVLVFGQIPGLTRLDVCV</sequence>
<evidence type="ECO:0000256" key="1">
    <source>
        <dbReference type="SAM" id="MobiDB-lite"/>
    </source>
</evidence>
<organism evidence="2 3">
    <name type="scientific">Mycena chlorophos</name>
    <name type="common">Agaric fungus</name>
    <name type="synonym">Agaricus chlorophos</name>
    <dbReference type="NCBI Taxonomy" id="658473"/>
    <lineage>
        <taxon>Eukaryota</taxon>
        <taxon>Fungi</taxon>
        <taxon>Dikarya</taxon>
        <taxon>Basidiomycota</taxon>
        <taxon>Agaricomycotina</taxon>
        <taxon>Agaricomycetes</taxon>
        <taxon>Agaricomycetidae</taxon>
        <taxon>Agaricales</taxon>
        <taxon>Marasmiineae</taxon>
        <taxon>Mycenaceae</taxon>
        <taxon>Mycena</taxon>
    </lineage>
</organism>
<gene>
    <name evidence="2" type="ORF">MCHLO_01964</name>
</gene>
<feature type="compositionally biased region" description="Basic and acidic residues" evidence="1">
    <location>
        <begin position="162"/>
        <end position="172"/>
    </location>
</feature>
<dbReference type="Proteomes" id="UP000815677">
    <property type="component" value="Unassembled WGS sequence"/>
</dbReference>
<keyword evidence="3" id="KW-1185">Reference proteome</keyword>
<proteinExistence type="predicted"/>